<dbReference type="SUPFAM" id="SSF48452">
    <property type="entry name" value="TPR-like"/>
    <property type="match status" value="1"/>
</dbReference>
<keyword evidence="1" id="KW-0677">Repeat</keyword>
<feature type="repeat" description="PPR" evidence="2">
    <location>
        <begin position="391"/>
        <end position="421"/>
    </location>
</feature>
<keyword evidence="4" id="KW-1185">Reference proteome</keyword>
<feature type="non-terminal residue" evidence="3">
    <location>
        <position position="458"/>
    </location>
</feature>
<feature type="repeat" description="PPR" evidence="2">
    <location>
        <begin position="422"/>
        <end position="456"/>
    </location>
</feature>
<dbReference type="Proteomes" id="UP000824469">
    <property type="component" value="Unassembled WGS sequence"/>
</dbReference>
<dbReference type="Pfam" id="PF01535">
    <property type="entry name" value="PPR"/>
    <property type="match status" value="2"/>
</dbReference>
<gene>
    <name evidence="3" type="ORF">KI387_032184</name>
</gene>
<evidence type="ECO:0000256" key="2">
    <source>
        <dbReference type="PROSITE-ProRule" id="PRU00708"/>
    </source>
</evidence>
<accession>A0AA38C1D0</accession>
<protein>
    <recommendedName>
        <fullName evidence="5">Pentatricopeptide repeat-containing protein</fullName>
    </recommendedName>
</protein>
<dbReference type="FunFam" id="1.25.40.10:FF:000073">
    <property type="entry name" value="Pentatricopeptide repeat-containing protein chloroplastic"/>
    <property type="match status" value="1"/>
</dbReference>
<dbReference type="InterPro" id="IPR002885">
    <property type="entry name" value="PPR_rpt"/>
</dbReference>
<evidence type="ECO:0000313" key="4">
    <source>
        <dbReference type="Proteomes" id="UP000824469"/>
    </source>
</evidence>
<organism evidence="3 4">
    <name type="scientific">Taxus chinensis</name>
    <name type="common">Chinese yew</name>
    <name type="synonym">Taxus wallichiana var. chinensis</name>
    <dbReference type="NCBI Taxonomy" id="29808"/>
    <lineage>
        <taxon>Eukaryota</taxon>
        <taxon>Viridiplantae</taxon>
        <taxon>Streptophyta</taxon>
        <taxon>Embryophyta</taxon>
        <taxon>Tracheophyta</taxon>
        <taxon>Spermatophyta</taxon>
        <taxon>Pinopsida</taxon>
        <taxon>Pinidae</taxon>
        <taxon>Conifers II</taxon>
        <taxon>Cupressales</taxon>
        <taxon>Taxaceae</taxon>
        <taxon>Taxus</taxon>
    </lineage>
</organism>
<feature type="repeat" description="PPR" evidence="2">
    <location>
        <begin position="290"/>
        <end position="320"/>
    </location>
</feature>
<feature type="repeat" description="PPR" evidence="2">
    <location>
        <begin position="154"/>
        <end position="188"/>
    </location>
</feature>
<feature type="repeat" description="PPR" evidence="2">
    <location>
        <begin position="220"/>
        <end position="254"/>
    </location>
</feature>
<dbReference type="Gene3D" id="1.25.40.10">
    <property type="entry name" value="Tetratricopeptide repeat domain"/>
    <property type="match status" value="5"/>
</dbReference>
<dbReference type="AlphaFoldDB" id="A0AA38C1D0"/>
<dbReference type="GO" id="GO:0003723">
    <property type="term" value="F:RNA binding"/>
    <property type="evidence" value="ECO:0007669"/>
    <property type="project" value="InterPro"/>
</dbReference>
<evidence type="ECO:0000256" key="1">
    <source>
        <dbReference type="ARBA" id="ARBA00022737"/>
    </source>
</evidence>
<dbReference type="PANTHER" id="PTHR24015:SF1703">
    <property type="entry name" value="OS12G0289800 PROTEIN"/>
    <property type="match status" value="1"/>
</dbReference>
<reference evidence="3 4" key="1">
    <citation type="journal article" date="2021" name="Nat. Plants">
        <title>The Taxus genome provides insights into paclitaxel biosynthesis.</title>
        <authorList>
            <person name="Xiong X."/>
            <person name="Gou J."/>
            <person name="Liao Q."/>
            <person name="Li Y."/>
            <person name="Zhou Q."/>
            <person name="Bi G."/>
            <person name="Li C."/>
            <person name="Du R."/>
            <person name="Wang X."/>
            <person name="Sun T."/>
            <person name="Guo L."/>
            <person name="Liang H."/>
            <person name="Lu P."/>
            <person name="Wu Y."/>
            <person name="Zhang Z."/>
            <person name="Ro D.K."/>
            <person name="Shang Y."/>
            <person name="Huang S."/>
            <person name="Yan J."/>
        </authorList>
    </citation>
    <scope>NUCLEOTIDE SEQUENCE [LARGE SCALE GENOMIC DNA]</scope>
    <source>
        <strain evidence="3">Ta-2019</strain>
    </source>
</reference>
<dbReference type="PANTHER" id="PTHR24015">
    <property type="entry name" value="OS07G0578800 PROTEIN-RELATED"/>
    <property type="match status" value="1"/>
</dbReference>
<feature type="repeat" description="PPR" evidence="2">
    <location>
        <begin position="189"/>
        <end position="219"/>
    </location>
</feature>
<feature type="repeat" description="PPR" evidence="2">
    <location>
        <begin position="321"/>
        <end position="355"/>
    </location>
</feature>
<dbReference type="Pfam" id="PF13041">
    <property type="entry name" value="PPR_2"/>
    <property type="match status" value="4"/>
</dbReference>
<feature type="repeat" description="PPR" evidence="2">
    <location>
        <begin position="255"/>
        <end position="289"/>
    </location>
</feature>
<dbReference type="InterPro" id="IPR046960">
    <property type="entry name" value="PPR_At4g14850-like_plant"/>
</dbReference>
<name>A0AA38C1D0_TAXCH</name>
<feature type="repeat" description="PPR" evidence="2">
    <location>
        <begin position="356"/>
        <end position="390"/>
    </location>
</feature>
<dbReference type="PROSITE" id="PS51375">
    <property type="entry name" value="PPR"/>
    <property type="match status" value="12"/>
</dbReference>
<evidence type="ECO:0000313" key="3">
    <source>
        <dbReference type="EMBL" id="KAH9288067.1"/>
    </source>
</evidence>
<dbReference type="NCBIfam" id="TIGR00756">
    <property type="entry name" value="PPR"/>
    <property type="match status" value="9"/>
</dbReference>
<dbReference type="EMBL" id="JAHRHJ020003813">
    <property type="protein sequence ID" value="KAH9288067.1"/>
    <property type="molecule type" value="Genomic_DNA"/>
</dbReference>
<dbReference type="FunFam" id="1.25.40.10:FF:000344">
    <property type="entry name" value="Pentatricopeptide repeat-containing protein"/>
    <property type="match status" value="1"/>
</dbReference>
<dbReference type="InterPro" id="IPR011990">
    <property type="entry name" value="TPR-like_helical_dom_sf"/>
</dbReference>
<dbReference type="GO" id="GO:0009451">
    <property type="term" value="P:RNA modification"/>
    <property type="evidence" value="ECO:0007669"/>
    <property type="project" value="InterPro"/>
</dbReference>
<feature type="repeat" description="PPR" evidence="2">
    <location>
        <begin position="88"/>
        <end position="118"/>
    </location>
</feature>
<evidence type="ECO:0008006" key="5">
    <source>
        <dbReference type="Google" id="ProtNLM"/>
    </source>
</evidence>
<comment type="caution">
    <text evidence="3">The sequence shown here is derived from an EMBL/GenBank/DDBJ whole genome shotgun (WGS) entry which is preliminary data.</text>
</comment>
<proteinExistence type="predicted"/>
<feature type="non-terminal residue" evidence="3">
    <location>
        <position position="1"/>
    </location>
</feature>
<dbReference type="OMA" id="VMPNETT"/>
<feature type="repeat" description="PPR" evidence="2">
    <location>
        <begin position="119"/>
        <end position="153"/>
    </location>
</feature>
<sequence>CGSLVDARKVFDDITERDVSSWNNIIASYRRNGCPHEALALFHQMQRTDVQPNQFTFASILTTCAKIRALEQGMDIHQSIMERGFLLDIVIANALVDMYLKCGSTQMACELFDKMPQKNVVSWTSMIAGYTQNGFVEKALETFKQMQLVGVNPNSTTFASLLSACAKMGALEQGMDIHESIMERGFLSDVVVANALVDMYAKCGSIQKARALFDNMPQKDIISWNAIIVGYAQNGFVEKALETFKEMQLVGVKPDSTTFASILPACAKMGALEQGMDIHQSIMEMGFLSDVIVASALVDMYAKCGSIHKACELFNRMPQRNVISWTAMIAGYAQNGFVEKALETFKQMQSTGVMPDFTTFASILSACAKMGALEQGLYIHQSIIESGVLSNVVVVNALIDMYAKCGSIHKARDLFEKMHQRDAISWNAMVAGYAQNGFCKDALKLFELMKYSGTCPDH</sequence>
<dbReference type="FunFam" id="1.25.40.10:FF:000031">
    <property type="entry name" value="Pentatricopeptide repeat-containing protein mitochondrial"/>
    <property type="match status" value="2"/>
</dbReference>
<feature type="repeat" description="PPR" evidence="2">
    <location>
        <begin position="18"/>
        <end position="52"/>
    </location>
</feature>